<protein>
    <submittedName>
        <fullName evidence="1">Uncharacterized protein</fullName>
    </submittedName>
</protein>
<gene>
    <name evidence="1" type="ORF">S12H4_54191</name>
</gene>
<dbReference type="AlphaFoldDB" id="X1VJW3"/>
<dbReference type="EMBL" id="BARW01034609">
    <property type="protein sequence ID" value="GAJ08210.1"/>
    <property type="molecule type" value="Genomic_DNA"/>
</dbReference>
<accession>X1VJW3</accession>
<comment type="caution">
    <text evidence="1">The sequence shown here is derived from an EMBL/GenBank/DDBJ whole genome shotgun (WGS) entry which is preliminary data.</text>
</comment>
<name>X1VJW3_9ZZZZ</name>
<sequence length="68" mass="7819">MKAKIEDAIKEARQRKPGIILSRDDIYAAIFKAGGKEVVEWVEATDILVMLSPRTRESWQTFKKERGL</sequence>
<proteinExistence type="predicted"/>
<reference evidence="1" key="1">
    <citation type="journal article" date="2014" name="Front. Microbiol.">
        <title>High frequency of phylogenetically diverse reductive dehalogenase-homologous genes in deep subseafloor sedimentary metagenomes.</title>
        <authorList>
            <person name="Kawai M."/>
            <person name="Futagami T."/>
            <person name="Toyoda A."/>
            <person name="Takaki Y."/>
            <person name="Nishi S."/>
            <person name="Hori S."/>
            <person name="Arai W."/>
            <person name="Tsubouchi T."/>
            <person name="Morono Y."/>
            <person name="Uchiyama I."/>
            <person name="Ito T."/>
            <person name="Fujiyama A."/>
            <person name="Inagaki F."/>
            <person name="Takami H."/>
        </authorList>
    </citation>
    <scope>NUCLEOTIDE SEQUENCE</scope>
    <source>
        <strain evidence="1">Expedition CK06-06</strain>
    </source>
</reference>
<organism evidence="1">
    <name type="scientific">marine sediment metagenome</name>
    <dbReference type="NCBI Taxonomy" id="412755"/>
    <lineage>
        <taxon>unclassified sequences</taxon>
        <taxon>metagenomes</taxon>
        <taxon>ecological metagenomes</taxon>
    </lineage>
</organism>
<evidence type="ECO:0000313" key="1">
    <source>
        <dbReference type="EMBL" id="GAJ08210.1"/>
    </source>
</evidence>